<dbReference type="GO" id="GO:0012505">
    <property type="term" value="C:endomembrane system"/>
    <property type="evidence" value="ECO:0007669"/>
    <property type="project" value="TreeGrafter"/>
</dbReference>
<accession>A0A5K3FKD0</accession>
<organism evidence="5">
    <name type="scientific">Mesocestoides corti</name>
    <name type="common">Flatworm</name>
    <dbReference type="NCBI Taxonomy" id="53468"/>
    <lineage>
        <taxon>Eukaryota</taxon>
        <taxon>Metazoa</taxon>
        <taxon>Spiralia</taxon>
        <taxon>Lophotrochozoa</taxon>
        <taxon>Platyhelminthes</taxon>
        <taxon>Cestoda</taxon>
        <taxon>Eucestoda</taxon>
        <taxon>Cyclophyllidea</taxon>
        <taxon>Mesocestoididae</taxon>
        <taxon>Mesocestoides</taxon>
    </lineage>
</organism>
<feature type="region of interest" description="Disordered" evidence="1">
    <location>
        <begin position="549"/>
        <end position="581"/>
    </location>
</feature>
<dbReference type="InterPro" id="IPR029058">
    <property type="entry name" value="AB_hydrolase_fold"/>
</dbReference>
<evidence type="ECO:0000256" key="1">
    <source>
        <dbReference type="SAM" id="MobiDB-lite"/>
    </source>
</evidence>
<dbReference type="Gene3D" id="3.40.50.1820">
    <property type="entry name" value="alpha/beta hydrolase"/>
    <property type="match status" value="1"/>
</dbReference>
<evidence type="ECO:0000313" key="5">
    <source>
        <dbReference type="WBParaSite" id="MCU_008944-RB"/>
    </source>
</evidence>
<dbReference type="InterPro" id="IPR054518">
    <property type="entry name" value="ABHD16_N"/>
</dbReference>
<dbReference type="PANTHER" id="PTHR12277:SF72">
    <property type="entry name" value="BAT5L PROTEIN"/>
    <property type="match status" value="1"/>
</dbReference>
<evidence type="ECO:0000256" key="2">
    <source>
        <dbReference type="SAM" id="Phobius"/>
    </source>
</evidence>
<dbReference type="PANTHER" id="PTHR12277">
    <property type="entry name" value="ALPHA/BETA HYDROLASE DOMAIN-CONTAINING PROTEIN"/>
    <property type="match status" value="1"/>
</dbReference>
<evidence type="ECO:0000259" key="4">
    <source>
        <dbReference type="Pfam" id="PF22990"/>
    </source>
</evidence>
<dbReference type="InterPro" id="IPR000073">
    <property type="entry name" value="AB_hydrolase_1"/>
</dbReference>
<keyword evidence="2" id="KW-1133">Transmembrane helix</keyword>
<feature type="domain" description="AB hydrolase-1" evidence="3">
    <location>
        <begin position="245"/>
        <end position="351"/>
    </location>
</feature>
<dbReference type="GO" id="GO:0006660">
    <property type="term" value="P:phosphatidylserine catabolic process"/>
    <property type="evidence" value="ECO:0007669"/>
    <property type="project" value="TreeGrafter"/>
</dbReference>
<feature type="compositionally biased region" description="Acidic residues" evidence="1">
    <location>
        <begin position="559"/>
        <end position="575"/>
    </location>
</feature>
<evidence type="ECO:0000259" key="3">
    <source>
        <dbReference type="Pfam" id="PF00561"/>
    </source>
</evidence>
<proteinExistence type="predicted"/>
<keyword evidence="2" id="KW-0472">Membrane</keyword>
<dbReference type="SUPFAM" id="SSF53474">
    <property type="entry name" value="alpha/beta-Hydrolases"/>
    <property type="match status" value="1"/>
</dbReference>
<feature type="compositionally biased region" description="Polar residues" evidence="1">
    <location>
        <begin position="549"/>
        <end position="558"/>
    </location>
</feature>
<keyword evidence="2" id="KW-0812">Transmembrane</keyword>
<dbReference type="WBParaSite" id="MCU_008944-RB">
    <property type="protein sequence ID" value="MCU_008944-RB"/>
    <property type="gene ID" value="MCU_008944"/>
</dbReference>
<protein>
    <submittedName>
        <fullName evidence="5">AB hydrolase-1 domain-containing protein</fullName>
    </submittedName>
</protein>
<sequence length="581" mass="65870">MRARYLRNLMFAITGPALINVPTGFRTPAEPYVTDVFERTFTFGVNMCNACVDLLKWGVLLWLPFAIPNLRQWNTSVFYIKSVCVFSVTYLSLLILRGVARLMNPSYKRFVITYLDAEETLDQTLIDALTLYGFRYPWPAQFDVRELEPDLLIEHKTIPTRHLETSSIHSPFLWLLAKTIGIRLVYPGCLGLFNSWALEPRMKALESLRATYNIRRVGLITREGLFVESFYADRRKDESEKGKILVICCEGNVGFAEIGIVSTPLTAGYSVLAWNHPGFGSSSGLPFPEHELNAMEAVVLFATQYLHFELPDIRLFGWSIGGFPATWAGMHFPNIGGLILDATFDTLDELSKNALPFLRESVPVAVVRRYFDLNNLAQITEYPGPILIMRRSHDEIISTNSTEQILSNRGNNLVVGLLKYRFPHLFNDDTEAVLWKYLAMDRSAQESYLAKHAIVDDMIGPILQREFRKELLDFACTEDEEMLGLVTEVHRSLPFPSHLGESGISDAMKRSILIYLTSKYFVEVKGTHCTSLDSEAFQEPWSEHLILSRSQTVNTDSGATDDENADDVEKEEEGNGWEKVA</sequence>
<name>A0A5K3FKD0_MESCO</name>
<dbReference type="Pfam" id="PF22990">
    <property type="entry name" value="ABHD16_N"/>
    <property type="match status" value="1"/>
</dbReference>
<reference evidence="5" key="1">
    <citation type="submission" date="2019-11" db="UniProtKB">
        <authorList>
            <consortium name="WormBaseParasite"/>
        </authorList>
    </citation>
    <scope>IDENTIFICATION</scope>
</reference>
<dbReference type="AlphaFoldDB" id="A0A5K3FKD0"/>
<dbReference type="GO" id="GO:0004620">
    <property type="term" value="F:phospholipase activity"/>
    <property type="evidence" value="ECO:0007669"/>
    <property type="project" value="TreeGrafter"/>
</dbReference>
<dbReference type="GO" id="GO:0047372">
    <property type="term" value="F:monoacylglycerol lipase activity"/>
    <property type="evidence" value="ECO:0007669"/>
    <property type="project" value="TreeGrafter"/>
</dbReference>
<dbReference type="GO" id="GO:0052651">
    <property type="term" value="P:monoacylglycerol catabolic process"/>
    <property type="evidence" value="ECO:0007669"/>
    <property type="project" value="TreeGrafter"/>
</dbReference>
<dbReference type="Pfam" id="PF00561">
    <property type="entry name" value="Abhydrolase_1"/>
    <property type="match status" value="1"/>
</dbReference>
<feature type="transmembrane region" description="Helical" evidence="2">
    <location>
        <begin position="79"/>
        <end position="100"/>
    </location>
</feature>
<feature type="domain" description="Phosphatidylserine Lipase ABHD16 N-terminal" evidence="4">
    <location>
        <begin position="9"/>
        <end position="134"/>
    </location>
</feature>